<feature type="compositionally biased region" description="Polar residues" evidence="7">
    <location>
        <begin position="338"/>
        <end position="354"/>
    </location>
</feature>
<dbReference type="PROSITE" id="PS00108">
    <property type="entry name" value="PROTEIN_KINASE_ST"/>
    <property type="match status" value="1"/>
</dbReference>
<feature type="compositionally biased region" description="Polar residues" evidence="7">
    <location>
        <begin position="274"/>
        <end position="291"/>
    </location>
</feature>
<dbReference type="PROSITE" id="PS50011">
    <property type="entry name" value="PROTEIN_KINASE_DOM"/>
    <property type="match status" value="1"/>
</dbReference>
<dbReference type="InterPro" id="IPR008271">
    <property type="entry name" value="Ser/Thr_kinase_AS"/>
</dbReference>
<sequence length="846" mass="94766">ENEEVKETTLRELKMLRTLKQENIVELKEAFRRRGKLYLVFEYVEKNMLELLEEMPNGVPPEKVKSYIYQLIKAIHWCHKNDIVHRDIKPENLLISHNDVLKLCDFGFARNLSEGSNANYTEYVATRWYRSPELLLGAPYGKAVDMWSVGCILGELSDGQPLFPGESEIDQLFTIQKVLGPLPAEQMKLFYSNPRFHGLRFPAVNHPQSLERRYLGILSGVLLDLMKNLLKLDPADRYLTEQCLNHPSFQTQRLLDRCGSSPSRSAKRKPYHVDSNTLSNRNQASKSSALQSHHRSNSKDIQTLGVGGPREEGLPANESFLNGNLPGAAHSPMHAKKPSNTPGSGNKDLANNNMPHLLSPKETKAKTEFDFNVDPKSSDGSGTKYLKSNTRSQQNRHSFMETSQSKTGTLQPGDKHSRHSYIDTIPQSSKSPSYRTKSKSHGVLTDSKSVGNLSEARAQAAEPNSSRYFPSSCMDLNSPTSPTAPRHGDNRTLLSPSGRNNRSEGTLDTRRPSTRHSKTMEELKLPDHMDGSHSHSLSAPHESFSYGLGYTSPFSSQQRPHRHSMYVSRDRVRSKGSEGGLSIGQGMAARANSLQLLSPQVQHKSLTRSVGSSREDCTEDTNRGGAYHDPHTEDGASTKENRILYNDPVPRRVGSFYRVPSPRPESTYIENNVSNRASVLPADSSTVANHSKRQTTFDTWKSPENLNSHSEQLKEKEKQGFFRAIKKKKKKSQTMPSSDGQDLLALQKAIHSSNHQSSRQKDWHPDKMTEIQPHSQPLKSLRKLLHLSSSNHPVPAEPRFQPLPSQPAKASFSEVRIHPMSQSSSSGSSNVRQEPQPKSRPTLQLP</sequence>
<feature type="compositionally biased region" description="Polar residues" evidence="7">
    <location>
        <begin position="599"/>
        <end position="612"/>
    </location>
</feature>
<keyword evidence="2" id="KW-0723">Serine/threonine-protein kinase</keyword>
<keyword evidence="4" id="KW-0547">Nucleotide-binding</keyword>
<evidence type="ECO:0000313" key="10">
    <source>
        <dbReference type="Proteomes" id="UP000585422"/>
    </source>
</evidence>
<dbReference type="OrthoDB" id="9929178at2759"/>
<dbReference type="SUPFAM" id="SSF56112">
    <property type="entry name" value="Protein kinase-like (PK-like)"/>
    <property type="match status" value="1"/>
</dbReference>
<dbReference type="Pfam" id="PF00069">
    <property type="entry name" value="Pkinase"/>
    <property type="match status" value="1"/>
</dbReference>
<feature type="compositionally biased region" description="Polar residues" evidence="7">
    <location>
        <begin position="462"/>
        <end position="483"/>
    </location>
</feature>
<feature type="region of interest" description="Disordered" evidence="7">
    <location>
        <begin position="751"/>
        <end position="846"/>
    </location>
</feature>
<gene>
    <name evidence="9" type="primary">Cdkl5</name>
    <name evidence="9" type="ORF">HALALB_R07493</name>
</gene>
<feature type="non-terminal residue" evidence="9">
    <location>
        <position position="846"/>
    </location>
</feature>
<evidence type="ECO:0000259" key="8">
    <source>
        <dbReference type="PROSITE" id="PS50011"/>
    </source>
</evidence>
<feature type="compositionally biased region" description="Polar residues" evidence="7">
    <location>
        <begin position="378"/>
        <end position="410"/>
    </location>
</feature>
<dbReference type="InterPro" id="IPR050108">
    <property type="entry name" value="CDK"/>
</dbReference>
<dbReference type="AlphaFoldDB" id="A0A7K7NVM2"/>
<evidence type="ECO:0000256" key="5">
    <source>
        <dbReference type="ARBA" id="ARBA00022777"/>
    </source>
</evidence>
<feature type="compositionally biased region" description="Basic and acidic residues" evidence="7">
    <location>
        <begin position="759"/>
        <end position="769"/>
    </location>
</feature>
<keyword evidence="5" id="KW-0418">Kinase</keyword>
<feature type="region of interest" description="Disordered" evidence="7">
    <location>
        <begin position="599"/>
        <end position="640"/>
    </location>
</feature>
<evidence type="ECO:0000256" key="3">
    <source>
        <dbReference type="ARBA" id="ARBA00022679"/>
    </source>
</evidence>
<dbReference type="GO" id="GO:0005634">
    <property type="term" value="C:nucleus"/>
    <property type="evidence" value="ECO:0007669"/>
    <property type="project" value="TreeGrafter"/>
</dbReference>
<dbReference type="GO" id="GO:0032839">
    <property type="term" value="C:dendrite cytoplasm"/>
    <property type="evidence" value="ECO:0007669"/>
    <property type="project" value="TreeGrafter"/>
</dbReference>
<dbReference type="Gene3D" id="1.10.510.10">
    <property type="entry name" value="Transferase(Phosphotransferase) domain 1"/>
    <property type="match status" value="1"/>
</dbReference>
<name>A0A7K7NVM2_HALAL</name>
<dbReference type="Gene3D" id="3.30.200.20">
    <property type="entry name" value="Phosphorylase Kinase, domain 1"/>
    <property type="match status" value="1"/>
</dbReference>
<evidence type="ECO:0000256" key="7">
    <source>
        <dbReference type="SAM" id="MobiDB-lite"/>
    </source>
</evidence>
<dbReference type="InterPro" id="IPR000719">
    <property type="entry name" value="Prot_kinase_dom"/>
</dbReference>
<dbReference type="FunFam" id="1.10.510.10:FF:000127">
    <property type="entry name" value="Putative cyclin-dependent kinase-like 5"/>
    <property type="match status" value="1"/>
</dbReference>
<feature type="compositionally biased region" description="Basic and acidic residues" evidence="7">
    <location>
        <begin position="613"/>
        <end position="640"/>
    </location>
</feature>
<dbReference type="Proteomes" id="UP000585422">
    <property type="component" value="Unassembled WGS sequence"/>
</dbReference>
<dbReference type="EMBL" id="VZSQ01000329">
    <property type="protein sequence ID" value="NWZ59316.1"/>
    <property type="molecule type" value="Genomic_DNA"/>
</dbReference>
<feature type="region of interest" description="Disordered" evidence="7">
    <location>
        <begin position="680"/>
        <end position="717"/>
    </location>
</feature>
<feature type="compositionally biased region" description="Basic and acidic residues" evidence="7">
    <location>
        <begin position="501"/>
        <end position="511"/>
    </location>
</feature>
<dbReference type="PANTHER" id="PTHR24056:SF111">
    <property type="entry name" value="CYCLIN-DEPENDENT KINASE-LIKE 5"/>
    <property type="match status" value="1"/>
</dbReference>
<comment type="similarity">
    <text evidence="1">Belongs to the protein kinase superfamily. CMGC Ser/Thr protein kinase family. CDC2/CDKX subfamily.</text>
</comment>
<reference evidence="9 10" key="1">
    <citation type="submission" date="2019-09" db="EMBL/GenBank/DDBJ databases">
        <title>Bird 10,000 Genomes (B10K) Project - Family phase.</title>
        <authorList>
            <person name="Zhang G."/>
        </authorList>
    </citation>
    <scope>NUCLEOTIDE SEQUENCE [LARGE SCALE GENOMIC DNA]</scope>
    <source>
        <strain evidence="9">OUT-0040</strain>
        <tissue evidence="9">Blood</tissue>
    </source>
</reference>
<dbReference type="InterPro" id="IPR011009">
    <property type="entry name" value="Kinase-like_dom_sf"/>
</dbReference>
<feature type="region of interest" description="Disordered" evidence="7">
    <location>
        <begin position="552"/>
        <end position="580"/>
    </location>
</feature>
<protein>
    <submittedName>
        <fullName evidence="9">CDKL5 protein</fullName>
    </submittedName>
</protein>
<evidence type="ECO:0000256" key="1">
    <source>
        <dbReference type="ARBA" id="ARBA00006485"/>
    </source>
</evidence>
<dbReference type="SMART" id="SM00220">
    <property type="entry name" value="S_TKc"/>
    <property type="match status" value="1"/>
</dbReference>
<evidence type="ECO:0000313" key="9">
    <source>
        <dbReference type="EMBL" id="NWZ59316.1"/>
    </source>
</evidence>
<evidence type="ECO:0000256" key="4">
    <source>
        <dbReference type="ARBA" id="ARBA00022741"/>
    </source>
</evidence>
<feature type="compositionally biased region" description="Polar residues" evidence="7">
    <location>
        <begin position="425"/>
        <end position="435"/>
    </location>
</feature>
<feature type="domain" description="Protein kinase" evidence="8">
    <location>
        <begin position="1"/>
        <end position="249"/>
    </location>
</feature>
<feature type="compositionally biased region" description="Basic and acidic residues" evidence="7">
    <location>
        <begin position="518"/>
        <end position="533"/>
    </location>
</feature>
<keyword evidence="3" id="KW-0808">Transferase</keyword>
<feature type="compositionally biased region" description="Polar residues" evidence="7">
    <location>
        <begin position="680"/>
        <end position="710"/>
    </location>
</feature>
<feature type="region of interest" description="Disordered" evidence="7">
    <location>
        <begin position="255"/>
        <end position="540"/>
    </location>
</feature>
<dbReference type="GO" id="GO:0004674">
    <property type="term" value="F:protein serine/threonine kinase activity"/>
    <property type="evidence" value="ECO:0007669"/>
    <property type="project" value="UniProtKB-KW"/>
</dbReference>
<dbReference type="PANTHER" id="PTHR24056">
    <property type="entry name" value="CELL DIVISION PROTEIN KINASE"/>
    <property type="match status" value="1"/>
</dbReference>
<dbReference type="GO" id="GO:0005524">
    <property type="term" value="F:ATP binding"/>
    <property type="evidence" value="ECO:0007669"/>
    <property type="project" value="UniProtKB-KW"/>
</dbReference>
<accession>A0A7K7NVM2</accession>
<keyword evidence="6" id="KW-0067">ATP-binding</keyword>
<dbReference type="GO" id="GO:0045773">
    <property type="term" value="P:positive regulation of axon extension"/>
    <property type="evidence" value="ECO:0007669"/>
    <property type="project" value="TreeGrafter"/>
</dbReference>
<evidence type="ECO:0000256" key="6">
    <source>
        <dbReference type="ARBA" id="ARBA00022840"/>
    </source>
</evidence>
<dbReference type="GO" id="GO:0050773">
    <property type="term" value="P:regulation of dendrite development"/>
    <property type="evidence" value="ECO:0007669"/>
    <property type="project" value="TreeGrafter"/>
</dbReference>
<feature type="compositionally biased region" description="Basic and acidic residues" evidence="7">
    <location>
        <begin position="359"/>
        <end position="369"/>
    </location>
</feature>
<organism evidence="9 10">
    <name type="scientific">Haliaeetus albicilla</name>
    <name type="common">White-tailed sea-eagle</name>
    <name type="synonym">Falco albicilla</name>
    <dbReference type="NCBI Taxonomy" id="8969"/>
    <lineage>
        <taxon>Eukaryota</taxon>
        <taxon>Metazoa</taxon>
        <taxon>Chordata</taxon>
        <taxon>Craniata</taxon>
        <taxon>Vertebrata</taxon>
        <taxon>Euteleostomi</taxon>
        <taxon>Archelosauria</taxon>
        <taxon>Archosauria</taxon>
        <taxon>Dinosauria</taxon>
        <taxon>Saurischia</taxon>
        <taxon>Theropoda</taxon>
        <taxon>Coelurosauria</taxon>
        <taxon>Aves</taxon>
        <taxon>Neognathae</taxon>
        <taxon>Neoaves</taxon>
        <taxon>Telluraves</taxon>
        <taxon>Accipitrimorphae</taxon>
        <taxon>Accipitriformes</taxon>
        <taxon>Accipitridae</taxon>
        <taxon>Accipitrinae</taxon>
        <taxon>Haliaeetus</taxon>
    </lineage>
</organism>
<comment type="caution">
    <text evidence="9">The sequence shown here is derived from an EMBL/GenBank/DDBJ whole genome shotgun (WGS) entry which is preliminary data.</text>
</comment>
<evidence type="ECO:0000256" key="2">
    <source>
        <dbReference type="ARBA" id="ARBA00022527"/>
    </source>
</evidence>
<keyword evidence="10" id="KW-1185">Reference proteome</keyword>
<feature type="non-terminal residue" evidence="9">
    <location>
        <position position="1"/>
    </location>
</feature>
<proteinExistence type="inferred from homology"/>